<name>B6TXI8_MAIZE</name>
<accession>B6TXI8</accession>
<organism evidence="1">
    <name type="scientific">Zea mays</name>
    <name type="common">Maize</name>
    <dbReference type="NCBI Taxonomy" id="4577"/>
    <lineage>
        <taxon>Eukaryota</taxon>
        <taxon>Viridiplantae</taxon>
        <taxon>Streptophyta</taxon>
        <taxon>Embryophyta</taxon>
        <taxon>Tracheophyta</taxon>
        <taxon>Spermatophyta</taxon>
        <taxon>Magnoliopsida</taxon>
        <taxon>Liliopsida</taxon>
        <taxon>Poales</taxon>
        <taxon>Poaceae</taxon>
        <taxon>PACMAD clade</taxon>
        <taxon>Panicoideae</taxon>
        <taxon>Andropogonodae</taxon>
        <taxon>Andropogoneae</taxon>
        <taxon>Tripsacinae</taxon>
        <taxon>Zea</taxon>
    </lineage>
</organism>
<sequence length="132" mass="13809">MAIGPSFEVAPLLILTTPQSPPVAAAPSPLLATAYCCLLCLRSVAPSWARPSPVAVSCHRPAPLHTGALSRSSPRQPCPVLLHQASLGCSSWCASGPLLAVKLYLLQFESLSTCPNLRPRPSMELAPDSSSP</sequence>
<proteinExistence type="evidence at transcript level"/>
<reference evidence="1" key="1">
    <citation type="journal article" date="2009" name="Plant Mol. Biol.">
        <title>Insights into corn genes derived from large-scale cDNA sequencing.</title>
        <authorList>
            <person name="Alexandrov N.N."/>
            <person name="Brover V.V."/>
            <person name="Freidin S."/>
            <person name="Troukhan M.E."/>
            <person name="Tatarinova T.V."/>
            <person name="Zhang H."/>
            <person name="Swaller T.J."/>
            <person name="Lu Y.P."/>
            <person name="Bouck J."/>
            <person name="Flavell R.B."/>
            <person name="Feldmann K.A."/>
        </authorList>
    </citation>
    <scope>NUCLEOTIDE SEQUENCE</scope>
</reference>
<protein>
    <submittedName>
        <fullName evidence="1">Uncharacterized protein</fullName>
    </submittedName>
</protein>
<dbReference type="EMBL" id="EU969703">
    <property type="protein sequence ID" value="ACG41821.1"/>
    <property type="molecule type" value="mRNA"/>
</dbReference>
<dbReference type="AlphaFoldDB" id="B6TXI8"/>
<evidence type="ECO:0000313" key="1">
    <source>
        <dbReference type="EMBL" id="ACG41821.1"/>
    </source>
</evidence>